<keyword evidence="10" id="KW-1185">Reference proteome</keyword>
<feature type="transmembrane region" description="Helical" evidence="8">
    <location>
        <begin position="12"/>
        <end position="31"/>
    </location>
</feature>
<evidence type="ECO:0000256" key="2">
    <source>
        <dbReference type="ARBA" id="ARBA00010617"/>
    </source>
</evidence>
<dbReference type="AlphaFoldDB" id="A0A0D2JRT0"/>
<keyword evidence="3 6" id="KW-0479">Metal-binding</keyword>
<keyword evidence="8" id="KW-0812">Transmembrane</keyword>
<keyword evidence="5 6" id="KW-0408">Iron</keyword>
<evidence type="ECO:0000256" key="1">
    <source>
        <dbReference type="ARBA" id="ARBA00001971"/>
    </source>
</evidence>
<dbReference type="GO" id="GO:0004497">
    <property type="term" value="F:monooxygenase activity"/>
    <property type="evidence" value="ECO:0007669"/>
    <property type="project" value="UniProtKB-KW"/>
</dbReference>
<dbReference type="Pfam" id="PF00067">
    <property type="entry name" value="p450"/>
    <property type="match status" value="1"/>
</dbReference>
<keyword evidence="7" id="KW-0503">Monooxygenase</keyword>
<keyword evidence="4 7" id="KW-0560">Oxidoreductase</keyword>
<dbReference type="Proteomes" id="UP000053411">
    <property type="component" value="Unassembled WGS sequence"/>
</dbReference>
<evidence type="ECO:0000256" key="7">
    <source>
        <dbReference type="RuleBase" id="RU000461"/>
    </source>
</evidence>
<evidence type="ECO:0000313" key="9">
    <source>
        <dbReference type="EMBL" id="KIX93154.1"/>
    </source>
</evidence>
<evidence type="ECO:0000256" key="5">
    <source>
        <dbReference type="ARBA" id="ARBA00023004"/>
    </source>
</evidence>
<dbReference type="CDD" id="cd11060">
    <property type="entry name" value="CYP57A1-like"/>
    <property type="match status" value="1"/>
</dbReference>
<dbReference type="InterPro" id="IPR017972">
    <property type="entry name" value="Cyt_P450_CS"/>
</dbReference>
<evidence type="ECO:0000256" key="3">
    <source>
        <dbReference type="ARBA" id="ARBA00022723"/>
    </source>
</evidence>
<dbReference type="InterPro" id="IPR036396">
    <property type="entry name" value="Cyt_P450_sf"/>
</dbReference>
<evidence type="ECO:0000256" key="4">
    <source>
        <dbReference type="ARBA" id="ARBA00023002"/>
    </source>
</evidence>
<comment type="cofactor">
    <cofactor evidence="1 6">
        <name>heme</name>
        <dbReference type="ChEBI" id="CHEBI:30413"/>
    </cofactor>
</comment>
<feature type="binding site" description="axial binding residue" evidence="6">
    <location>
        <position position="485"/>
    </location>
    <ligand>
        <name>heme</name>
        <dbReference type="ChEBI" id="CHEBI:30413"/>
    </ligand>
    <ligandPart>
        <name>Fe</name>
        <dbReference type="ChEBI" id="CHEBI:18248"/>
    </ligandPart>
</feature>
<dbReference type="PANTHER" id="PTHR24305">
    <property type="entry name" value="CYTOCHROME P450"/>
    <property type="match status" value="1"/>
</dbReference>
<evidence type="ECO:0000313" key="10">
    <source>
        <dbReference type="Proteomes" id="UP000053411"/>
    </source>
</evidence>
<dbReference type="InterPro" id="IPR050121">
    <property type="entry name" value="Cytochrome_P450_monoxygenase"/>
</dbReference>
<reference evidence="9 10" key="1">
    <citation type="submission" date="2015-01" db="EMBL/GenBank/DDBJ databases">
        <title>The Genome Sequence of Fonsecaea multimorphosa CBS 102226.</title>
        <authorList>
            <consortium name="The Broad Institute Genomics Platform"/>
            <person name="Cuomo C."/>
            <person name="de Hoog S."/>
            <person name="Gorbushina A."/>
            <person name="Stielow B."/>
            <person name="Teixiera M."/>
            <person name="Abouelleil A."/>
            <person name="Chapman S.B."/>
            <person name="Priest M."/>
            <person name="Young S.K."/>
            <person name="Wortman J."/>
            <person name="Nusbaum C."/>
            <person name="Birren B."/>
        </authorList>
    </citation>
    <scope>NUCLEOTIDE SEQUENCE [LARGE SCALE GENOMIC DNA]</scope>
    <source>
        <strain evidence="9 10">CBS 102226</strain>
    </source>
</reference>
<dbReference type="VEuPathDB" id="FungiDB:Z520_11211"/>
<dbReference type="STRING" id="1442371.A0A0D2JRT0"/>
<protein>
    <submittedName>
        <fullName evidence="9">Uncharacterized protein</fullName>
    </submittedName>
</protein>
<dbReference type="GeneID" id="27716957"/>
<dbReference type="InterPro" id="IPR002401">
    <property type="entry name" value="Cyt_P450_E_grp-I"/>
</dbReference>
<dbReference type="GO" id="GO:0005506">
    <property type="term" value="F:iron ion binding"/>
    <property type="evidence" value="ECO:0007669"/>
    <property type="project" value="InterPro"/>
</dbReference>
<organism evidence="9 10">
    <name type="scientific">Fonsecaea multimorphosa CBS 102226</name>
    <dbReference type="NCBI Taxonomy" id="1442371"/>
    <lineage>
        <taxon>Eukaryota</taxon>
        <taxon>Fungi</taxon>
        <taxon>Dikarya</taxon>
        <taxon>Ascomycota</taxon>
        <taxon>Pezizomycotina</taxon>
        <taxon>Eurotiomycetes</taxon>
        <taxon>Chaetothyriomycetidae</taxon>
        <taxon>Chaetothyriales</taxon>
        <taxon>Herpotrichiellaceae</taxon>
        <taxon>Fonsecaea</taxon>
    </lineage>
</organism>
<dbReference type="OrthoDB" id="184880at2759"/>
<dbReference type="PROSITE" id="PS00086">
    <property type="entry name" value="CYTOCHROME_P450"/>
    <property type="match status" value="1"/>
</dbReference>
<sequence length="535" mass="60573">MAMSTPLTQQAVSPVYLLVGGLVAVLLYLFIQSKRAGLDHIPGPWLAKYTNAWRGFQAWRLNHHNEAVNNYQINMIGRYGDVVRIGPKHVLVYDPEAIDTIFGFRERLDKASTLPGPQGPGYQVFVMTGTDQTALVSIKDEKTHGIYRRPIAHAYSLSSLKGYEPYIDETIEKLIKELDKHDADGTPINMTRWLQYWAFDVMSKISFGEPLGFLDHGYDFNGMIQAQRENFRYISVANNFPLLDTLTKRNPLLKWVTKKPSMFFTFARRVVSERLAQASSKDPQDAEFEAQSRRHQDLLGSFIAARKAYPLMTDLRITHLTATNVLAGANNSARAMDATIHWLVEHPEAQERLHAEIRSVNMAAMKQTDTEGPAALELALKMPYLDAVIHESYRQFGAPANNLERVAGPSGLTLPNGGVHLPPGTVVAMNAASMAMLPHIFGKDARAFNPERWLQQPGESEEEFHNRKIRMHRSMLVFGHGSRSCIGKNIVQLELYKIWATLLRIYKFEPAQVKLHQVMTIPRRREQKTEKSVEI</sequence>
<proteinExistence type="inferred from homology"/>
<dbReference type="Gene3D" id="1.10.630.10">
    <property type="entry name" value="Cytochrome P450"/>
    <property type="match status" value="1"/>
</dbReference>
<evidence type="ECO:0000256" key="8">
    <source>
        <dbReference type="SAM" id="Phobius"/>
    </source>
</evidence>
<comment type="similarity">
    <text evidence="2 7">Belongs to the cytochrome P450 family.</text>
</comment>
<keyword evidence="8" id="KW-0472">Membrane</keyword>
<dbReference type="InterPro" id="IPR001128">
    <property type="entry name" value="Cyt_P450"/>
</dbReference>
<dbReference type="GO" id="GO:0020037">
    <property type="term" value="F:heme binding"/>
    <property type="evidence" value="ECO:0007669"/>
    <property type="project" value="InterPro"/>
</dbReference>
<gene>
    <name evidence="9" type="ORF">Z520_11211</name>
</gene>
<accession>A0A0D2JRT0</accession>
<dbReference type="RefSeq" id="XP_016627277.1">
    <property type="nucleotide sequence ID" value="XM_016781700.1"/>
</dbReference>
<dbReference type="GO" id="GO:0016705">
    <property type="term" value="F:oxidoreductase activity, acting on paired donors, with incorporation or reduction of molecular oxygen"/>
    <property type="evidence" value="ECO:0007669"/>
    <property type="project" value="InterPro"/>
</dbReference>
<dbReference type="PANTHER" id="PTHR24305:SF232">
    <property type="entry name" value="P450, PUTATIVE (EUROFUNG)-RELATED"/>
    <property type="match status" value="1"/>
</dbReference>
<keyword evidence="6 7" id="KW-0349">Heme</keyword>
<keyword evidence="8" id="KW-1133">Transmembrane helix</keyword>
<name>A0A0D2JRT0_9EURO</name>
<dbReference type="SUPFAM" id="SSF48264">
    <property type="entry name" value="Cytochrome P450"/>
    <property type="match status" value="1"/>
</dbReference>
<dbReference type="EMBL" id="KN848097">
    <property type="protein sequence ID" value="KIX93154.1"/>
    <property type="molecule type" value="Genomic_DNA"/>
</dbReference>
<evidence type="ECO:0000256" key="6">
    <source>
        <dbReference type="PIRSR" id="PIRSR602401-1"/>
    </source>
</evidence>
<dbReference type="PRINTS" id="PR00463">
    <property type="entry name" value="EP450I"/>
</dbReference>